<gene>
    <name evidence="7" type="ORF">DCAR_023922</name>
    <name evidence="8" type="ORF">DCAR_0727438</name>
</gene>
<dbReference type="Proteomes" id="UP000077755">
    <property type="component" value="Chromosome 7"/>
</dbReference>
<evidence type="ECO:0000259" key="6">
    <source>
        <dbReference type="PROSITE" id="PS51999"/>
    </source>
</evidence>
<dbReference type="EMBL" id="LNRQ01000007">
    <property type="protein sequence ID" value="KZM86788.1"/>
    <property type="molecule type" value="Genomic_DNA"/>
</dbReference>
<dbReference type="Pfam" id="PF06839">
    <property type="entry name" value="Zn_ribbon_GRF"/>
    <property type="match status" value="1"/>
</dbReference>
<keyword evidence="3" id="KW-0862">Zinc</keyword>
<dbReference type="Gramene" id="KZM86788">
    <property type="protein sequence ID" value="KZM86788"/>
    <property type="gene ID" value="DCAR_023922"/>
</dbReference>
<protein>
    <recommendedName>
        <fullName evidence="6">GRF-type domain-containing protein</fullName>
    </recommendedName>
</protein>
<evidence type="ECO:0000256" key="5">
    <source>
        <dbReference type="SAM" id="Phobius"/>
    </source>
</evidence>
<evidence type="ECO:0000313" key="9">
    <source>
        <dbReference type="Proteomes" id="UP000077755"/>
    </source>
</evidence>
<reference evidence="7" key="1">
    <citation type="journal article" date="2016" name="Nat. Genet.">
        <title>A high-quality carrot genome assembly provides new insights into carotenoid accumulation and asterid genome evolution.</title>
        <authorList>
            <person name="Iorizzo M."/>
            <person name="Ellison S."/>
            <person name="Senalik D."/>
            <person name="Zeng P."/>
            <person name="Satapoomin P."/>
            <person name="Huang J."/>
            <person name="Bowman M."/>
            <person name="Iovene M."/>
            <person name="Sanseverino W."/>
            <person name="Cavagnaro P."/>
            <person name="Yildiz M."/>
            <person name="Macko-Podgorni A."/>
            <person name="Moranska E."/>
            <person name="Grzebelus E."/>
            <person name="Grzebelus D."/>
            <person name="Ashrafi H."/>
            <person name="Zheng Z."/>
            <person name="Cheng S."/>
            <person name="Spooner D."/>
            <person name="Van Deynze A."/>
            <person name="Simon P."/>
        </authorList>
    </citation>
    <scope>NUCLEOTIDE SEQUENCE [LARGE SCALE GENOMIC DNA]</scope>
    <source>
        <tissue evidence="7">Leaf</tissue>
    </source>
</reference>
<evidence type="ECO:0000256" key="4">
    <source>
        <dbReference type="PROSITE-ProRule" id="PRU01343"/>
    </source>
</evidence>
<dbReference type="OMA" id="MITSWTH"/>
<dbReference type="GO" id="GO:0008270">
    <property type="term" value="F:zinc ion binding"/>
    <property type="evidence" value="ECO:0007669"/>
    <property type="project" value="UniProtKB-KW"/>
</dbReference>
<evidence type="ECO:0000256" key="3">
    <source>
        <dbReference type="ARBA" id="ARBA00022833"/>
    </source>
</evidence>
<dbReference type="PANTHER" id="PTHR33248">
    <property type="entry name" value="ZINC ION-BINDING PROTEIN"/>
    <property type="match status" value="1"/>
</dbReference>
<feature type="domain" description="GRF-type" evidence="6">
    <location>
        <begin position="15"/>
        <end position="59"/>
    </location>
</feature>
<dbReference type="AlphaFoldDB" id="A0A164SX65"/>
<proteinExistence type="predicted"/>
<evidence type="ECO:0000256" key="1">
    <source>
        <dbReference type="ARBA" id="ARBA00022723"/>
    </source>
</evidence>
<keyword evidence="5" id="KW-0812">Transmembrane</keyword>
<organism evidence="7">
    <name type="scientific">Daucus carota subsp. sativus</name>
    <name type="common">Carrot</name>
    <dbReference type="NCBI Taxonomy" id="79200"/>
    <lineage>
        <taxon>Eukaryota</taxon>
        <taxon>Viridiplantae</taxon>
        <taxon>Streptophyta</taxon>
        <taxon>Embryophyta</taxon>
        <taxon>Tracheophyta</taxon>
        <taxon>Spermatophyta</taxon>
        <taxon>Magnoliopsida</taxon>
        <taxon>eudicotyledons</taxon>
        <taxon>Gunneridae</taxon>
        <taxon>Pentapetalae</taxon>
        <taxon>asterids</taxon>
        <taxon>campanulids</taxon>
        <taxon>Apiales</taxon>
        <taxon>Apiaceae</taxon>
        <taxon>Apioideae</taxon>
        <taxon>Scandiceae</taxon>
        <taxon>Daucinae</taxon>
        <taxon>Daucus</taxon>
        <taxon>Daucus sect. Daucus</taxon>
    </lineage>
</organism>
<feature type="transmembrane region" description="Helical" evidence="5">
    <location>
        <begin position="92"/>
        <end position="114"/>
    </location>
</feature>
<evidence type="ECO:0000313" key="7">
    <source>
        <dbReference type="EMBL" id="KZM86788.1"/>
    </source>
</evidence>
<dbReference type="EMBL" id="CP093349">
    <property type="protein sequence ID" value="WOH08002.1"/>
    <property type="molecule type" value="Genomic_DNA"/>
</dbReference>
<dbReference type="PROSITE" id="PS51999">
    <property type="entry name" value="ZF_GRF"/>
    <property type="match status" value="1"/>
</dbReference>
<dbReference type="OrthoDB" id="2822301at2759"/>
<reference evidence="8" key="2">
    <citation type="submission" date="2022-03" db="EMBL/GenBank/DDBJ databases">
        <title>Draft title - Genomic analysis of global carrot germplasm unveils the trajectory of domestication and the origin of high carotenoid orange carrot.</title>
        <authorList>
            <person name="Iorizzo M."/>
            <person name="Ellison S."/>
            <person name="Senalik D."/>
            <person name="Macko-Podgorni A."/>
            <person name="Grzebelus D."/>
            <person name="Bostan H."/>
            <person name="Rolling W."/>
            <person name="Curaba J."/>
            <person name="Simon P."/>
        </authorList>
    </citation>
    <scope>NUCLEOTIDE SEQUENCE</scope>
    <source>
        <tissue evidence="8">Leaf</tissue>
    </source>
</reference>
<keyword evidence="9" id="KW-1185">Reference proteome</keyword>
<keyword evidence="5" id="KW-1133">Transmembrane helix</keyword>
<keyword evidence="2 4" id="KW-0863">Zinc-finger</keyword>
<keyword evidence="1" id="KW-0479">Metal-binding</keyword>
<name>A0A164SX65_DAUCS</name>
<evidence type="ECO:0000256" key="2">
    <source>
        <dbReference type="ARBA" id="ARBA00022771"/>
    </source>
</evidence>
<dbReference type="KEGG" id="dcr:108194559"/>
<sequence>MSSCCSSHIQTPGLCSCGRSPVLRTSWTDANPGRRFWGCSQYVRNRSRGCNFHMWHDPAVGDRAKNIIPGLLRRIQRLEDEIMRRRNKEKMLFFSLIIALAIVCVLVVVCLVIVI</sequence>
<evidence type="ECO:0000313" key="8">
    <source>
        <dbReference type="EMBL" id="WOH08002.1"/>
    </source>
</evidence>
<keyword evidence="5" id="KW-0472">Membrane</keyword>
<dbReference type="InterPro" id="IPR010666">
    <property type="entry name" value="Znf_GRF"/>
</dbReference>
<accession>A0A164SX65</accession>